<evidence type="ECO:0000259" key="16">
    <source>
        <dbReference type="PROSITE" id="PS50835"/>
    </source>
</evidence>
<dbReference type="FunFam" id="2.60.40.10:FF:000028">
    <property type="entry name" value="Neuronal cell adhesion molecule"/>
    <property type="match status" value="1"/>
</dbReference>
<dbReference type="PANTHER" id="PTHR44170:SF6">
    <property type="entry name" value="CONTACTIN"/>
    <property type="match status" value="1"/>
</dbReference>
<protein>
    <recommendedName>
        <fullName evidence="19">Neuroglian</fullName>
    </recommendedName>
</protein>
<dbReference type="FunFam" id="2.60.40.10:FF:001928">
    <property type="entry name" value="neuroglian isoform X2"/>
    <property type="match status" value="1"/>
</dbReference>
<feature type="transmembrane region" description="Helical" evidence="14">
    <location>
        <begin position="1125"/>
        <end position="1148"/>
    </location>
</feature>
<comment type="subcellular location">
    <subcellularLocation>
        <location evidence="1">Cell membrane</location>
    </subcellularLocation>
    <subcellularLocation>
        <location evidence="2">Membrane</location>
        <topology evidence="2">Single-pass type I membrane protein</topology>
    </subcellularLocation>
</comment>
<dbReference type="Gene3D" id="2.60.40.10">
    <property type="entry name" value="Immunoglobulins"/>
    <property type="match status" value="11"/>
</dbReference>
<dbReference type="CDD" id="cd00063">
    <property type="entry name" value="FN3"/>
    <property type="match status" value="5"/>
</dbReference>
<dbReference type="Pfam" id="PF00041">
    <property type="entry name" value="fn3"/>
    <property type="match status" value="3"/>
</dbReference>
<feature type="compositionally biased region" description="Acidic residues" evidence="13">
    <location>
        <begin position="1203"/>
        <end position="1220"/>
    </location>
</feature>
<proteinExistence type="predicted"/>
<reference evidence="18" key="1">
    <citation type="journal article" date="2024" name="Gigascience">
        <title>Chromosome-level genome of the poultry shaft louse Menopon gallinae provides insight into the host-switching and adaptive evolution of parasitic lice.</title>
        <authorList>
            <person name="Xu Y."/>
            <person name="Ma L."/>
            <person name="Liu S."/>
            <person name="Liang Y."/>
            <person name="Liu Q."/>
            <person name="He Z."/>
            <person name="Tian L."/>
            <person name="Duan Y."/>
            <person name="Cai W."/>
            <person name="Li H."/>
            <person name="Song F."/>
        </authorList>
    </citation>
    <scope>NUCLEOTIDE SEQUENCE</scope>
    <source>
        <strain evidence="18">Cailab_2023a</strain>
    </source>
</reference>
<dbReference type="Pfam" id="PF07679">
    <property type="entry name" value="I-set"/>
    <property type="match status" value="4"/>
</dbReference>
<organism evidence="18">
    <name type="scientific">Menopon gallinae</name>
    <name type="common">poultry shaft louse</name>
    <dbReference type="NCBI Taxonomy" id="328185"/>
    <lineage>
        <taxon>Eukaryota</taxon>
        <taxon>Metazoa</taxon>
        <taxon>Ecdysozoa</taxon>
        <taxon>Arthropoda</taxon>
        <taxon>Hexapoda</taxon>
        <taxon>Insecta</taxon>
        <taxon>Pterygota</taxon>
        <taxon>Neoptera</taxon>
        <taxon>Paraneoptera</taxon>
        <taxon>Psocodea</taxon>
        <taxon>Troctomorpha</taxon>
        <taxon>Phthiraptera</taxon>
        <taxon>Amblycera</taxon>
        <taxon>Menoponidae</taxon>
        <taxon>Menopon</taxon>
    </lineage>
</organism>
<keyword evidence="4 14" id="KW-0812">Transmembrane</keyword>
<evidence type="ECO:0000256" key="7">
    <source>
        <dbReference type="ARBA" id="ARBA00022889"/>
    </source>
</evidence>
<feature type="domain" description="Fibronectin type-III" evidence="17">
    <location>
        <begin position="711"/>
        <end position="808"/>
    </location>
</feature>
<feature type="domain" description="Fibronectin type-III" evidence="17">
    <location>
        <begin position="609"/>
        <end position="706"/>
    </location>
</feature>
<feature type="domain" description="Ig-like" evidence="16">
    <location>
        <begin position="334"/>
        <end position="421"/>
    </location>
</feature>
<dbReference type="InterPro" id="IPR036116">
    <property type="entry name" value="FN3_sf"/>
</dbReference>
<keyword evidence="10" id="KW-1015">Disulfide bond</keyword>
<keyword evidence="5 15" id="KW-0732">Signal</keyword>
<dbReference type="InterPro" id="IPR036179">
    <property type="entry name" value="Ig-like_dom_sf"/>
</dbReference>
<evidence type="ECO:0000256" key="9">
    <source>
        <dbReference type="ARBA" id="ARBA00023136"/>
    </source>
</evidence>
<feature type="domain" description="Fibronectin type-III" evidence="17">
    <location>
        <begin position="813"/>
        <end position="910"/>
    </location>
</feature>
<evidence type="ECO:0000256" key="15">
    <source>
        <dbReference type="SAM" id="SignalP"/>
    </source>
</evidence>
<dbReference type="PROSITE" id="PS50835">
    <property type="entry name" value="IG_LIKE"/>
    <property type="match status" value="6"/>
</dbReference>
<evidence type="ECO:0000256" key="14">
    <source>
        <dbReference type="SAM" id="Phobius"/>
    </source>
</evidence>
<dbReference type="FunFam" id="2.60.40.10:FF:000004">
    <property type="entry name" value="DCC isoform 1"/>
    <property type="match status" value="1"/>
</dbReference>
<feature type="signal peptide" evidence="15">
    <location>
        <begin position="1"/>
        <end position="19"/>
    </location>
</feature>
<dbReference type="GO" id="GO:0030424">
    <property type="term" value="C:axon"/>
    <property type="evidence" value="ECO:0007669"/>
    <property type="project" value="TreeGrafter"/>
</dbReference>
<feature type="domain" description="Fibronectin type-III" evidence="17">
    <location>
        <begin position="911"/>
        <end position="1017"/>
    </location>
</feature>
<dbReference type="FunFam" id="2.60.40.10:FF:000035">
    <property type="entry name" value="Contactin 1"/>
    <property type="match status" value="1"/>
</dbReference>
<keyword evidence="8 14" id="KW-1133">Transmembrane helix</keyword>
<dbReference type="GO" id="GO:0007411">
    <property type="term" value="P:axon guidance"/>
    <property type="evidence" value="ECO:0007669"/>
    <property type="project" value="TreeGrafter"/>
</dbReference>
<evidence type="ECO:0000256" key="3">
    <source>
        <dbReference type="ARBA" id="ARBA00022475"/>
    </source>
</evidence>
<keyword evidence="12" id="KW-0393">Immunoglobulin domain</keyword>
<evidence type="ECO:0000256" key="2">
    <source>
        <dbReference type="ARBA" id="ARBA00004479"/>
    </source>
</evidence>
<dbReference type="Pfam" id="PF13927">
    <property type="entry name" value="Ig_3"/>
    <property type="match status" value="1"/>
</dbReference>
<feature type="domain" description="Ig-like" evidence="16">
    <location>
        <begin position="516"/>
        <end position="605"/>
    </location>
</feature>
<feature type="domain" description="Ig-like" evidence="16">
    <location>
        <begin position="427"/>
        <end position="511"/>
    </location>
</feature>
<comment type="caution">
    <text evidence="18">The sequence shown here is derived from an EMBL/GenBank/DDBJ whole genome shotgun (WGS) entry which is preliminary data.</text>
</comment>
<dbReference type="PROSITE" id="PS50853">
    <property type="entry name" value="FN3"/>
    <property type="match status" value="4"/>
</dbReference>
<evidence type="ECO:0000313" key="18">
    <source>
        <dbReference type="EMBL" id="KAL0279567.1"/>
    </source>
</evidence>
<dbReference type="InterPro" id="IPR026966">
    <property type="entry name" value="Neurofascin/L1/NrCAM_C"/>
</dbReference>
<evidence type="ECO:0000259" key="17">
    <source>
        <dbReference type="PROSITE" id="PS50853"/>
    </source>
</evidence>
<dbReference type="SUPFAM" id="SSF49265">
    <property type="entry name" value="Fibronectin type III"/>
    <property type="match status" value="3"/>
</dbReference>
<feature type="domain" description="Ig-like" evidence="16">
    <location>
        <begin position="241"/>
        <end position="329"/>
    </location>
</feature>
<dbReference type="SMART" id="SM00408">
    <property type="entry name" value="IGc2"/>
    <property type="match status" value="6"/>
</dbReference>
<evidence type="ECO:0000256" key="13">
    <source>
        <dbReference type="SAM" id="MobiDB-lite"/>
    </source>
</evidence>
<dbReference type="InterPro" id="IPR013098">
    <property type="entry name" value="Ig_I-set"/>
</dbReference>
<dbReference type="InterPro" id="IPR007110">
    <property type="entry name" value="Ig-like_dom"/>
</dbReference>
<dbReference type="FunFam" id="2.60.40.10:FF:001687">
    <property type="entry name" value="Neuroglian, isoform E"/>
    <property type="match status" value="1"/>
</dbReference>
<feature type="chain" id="PRO_5043878745" description="Neuroglian" evidence="15">
    <location>
        <begin position="20"/>
        <end position="1248"/>
    </location>
</feature>
<keyword evidence="3" id="KW-1003">Cell membrane</keyword>
<dbReference type="Pfam" id="PF13882">
    <property type="entry name" value="Bravo_FIGEY"/>
    <property type="match status" value="1"/>
</dbReference>
<evidence type="ECO:0000256" key="12">
    <source>
        <dbReference type="ARBA" id="ARBA00023319"/>
    </source>
</evidence>
<keyword evidence="7" id="KW-0130">Cell adhesion</keyword>
<dbReference type="FunFam" id="2.60.40.10:FF:000032">
    <property type="entry name" value="palladin isoform X1"/>
    <property type="match status" value="1"/>
</dbReference>
<gene>
    <name evidence="18" type="ORF">PYX00_001096</name>
</gene>
<feature type="domain" description="Ig-like" evidence="16">
    <location>
        <begin position="25"/>
        <end position="129"/>
    </location>
</feature>
<dbReference type="EMBL" id="JARGDH010000001">
    <property type="protein sequence ID" value="KAL0279567.1"/>
    <property type="molecule type" value="Genomic_DNA"/>
</dbReference>
<dbReference type="InterPro" id="IPR013783">
    <property type="entry name" value="Ig-like_fold"/>
</dbReference>
<keyword evidence="9 14" id="KW-0472">Membrane</keyword>
<sequence length="1248" mass="139054">MECKSQLFLLFFCVLSSEAAVQSPPLIVKQPPTDELLFQVATRNSDTDKPFFIECEAEGEPAPKYRWIKNGKPFEYQVYDNRMSQQPGRGTLVITIPRDEDIGQYQCFAENNWGIATSNSVFVRKAELNSFKDEPPKVEHAQEGEPFKLECHPPDGYPKPEVYWLILNSDGGITSINNSRITLDPEGTLWFSNTTREDSSIDFRYACAATSPFRNEYKIGNTVSLSVLPTGIAASQNKHEPVEQYVTRKNYVAYRGKKVQLYCIFGGTPLPQIVWSKDGRPLRLNDRLTQGHYGKSLIIKYVNANDEGTYTCEASNGVGQAKSHSVHLQVLSAPYFTKEPEIVNAAEGETVTFRCEASGVPVPKIEWIHNGLPIGKAPYNPRRKVTVNSITIEKLDKLDTGNYGCNATNSIGYVYKDVYVNVLALAPEITESPTDKETVDGVTVTLTCRVFGAPKPEVKWIRNSMELTGGRYTTLSSGDLEIKDVNFLDAGQYTCYARNKFGEVSASGSLSVKEHTKITDAPEDYEVPVGTTATFRCNAVSDATLPLTIDWLKGTEPIDFDSEPRFVKSADYSLTITKTTELDSGIYTCYAKTDLDHAEAQATLTVQDVPNPPRLIRVHCNRMDASVRWEPLGDNRAPILSYTIQYNTSFTPDIWEVAYDNVPATDQTYSVAMSPWANYTFRVLAKNKIGISLPSEHSEVCSTLPDVPYKNPDNVEGKGTQPDNLVITWTPMPEIEHNDEGFRYVVYWKKNIPGQEWTSEDIFDWQRSQLVIPNQPTFQEYKVKVIAINRKGEANVAAKEVIGYSGEDVPLVAPQNFTLVEVTTSTDALLSWNPVPADSVRGHFKGYKIQTWTDSEGEDSLRETHVKNDATRTLVTKFTPFSKNYARILVYNGRYNGPPSETLSFDTPEGVPGTVAAFEAYPMGSSALFLVWKKPEQVNGNLKGYKVSYQTVKGTKVGPVIEREPHISDPTQTRAKLAGLEPNTKYRITIKGLTNAGEGEGYLIEQRTRGSHASPPDVPQFIWQRLPSENGLAAIKVIWLPNVDGKLGSHFFVKYKLRGESTYQESSSELDEDYIIVRGLTPGEVYEFKVVAVDGEYMTESEAEEIETYSEDGPLIQPKENVATAGWFIGMMLAITFLLLLLLLICIIKRNRGGKYAVHERESAYGRHNYPEEAGFHEYSQPLDNKAHGRASLSSDAKQAPESDTDSMAEYGDGDTEGMNEDGSFIGQYGRQRKPPGESSSGGFATLV</sequence>
<evidence type="ECO:0000256" key="4">
    <source>
        <dbReference type="ARBA" id="ARBA00022692"/>
    </source>
</evidence>
<feature type="domain" description="Ig-like" evidence="16">
    <location>
        <begin position="141"/>
        <end position="226"/>
    </location>
</feature>
<dbReference type="InterPro" id="IPR003599">
    <property type="entry name" value="Ig_sub"/>
</dbReference>
<evidence type="ECO:0000256" key="1">
    <source>
        <dbReference type="ARBA" id="ARBA00004236"/>
    </source>
</evidence>
<evidence type="ECO:0000256" key="6">
    <source>
        <dbReference type="ARBA" id="ARBA00022737"/>
    </source>
</evidence>
<dbReference type="GO" id="GO:0007420">
    <property type="term" value="P:brain development"/>
    <property type="evidence" value="ECO:0007669"/>
    <property type="project" value="TreeGrafter"/>
</dbReference>
<dbReference type="InterPro" id="IPR003961">
    <property type="entry name" value="FN3_dom"/>
</dbReference>
<keyword evidence="11" id="KW-0325">Glycoprotein</keyword>
<dbReference type="PANTHER" id="PTHR44170">
    <property type="entry name" value="PROTEIN SIDEKICK"/>
    <property type="match status" value="1"/>
</dbReference>
<dbReference type="SMART" id="SM00060">
    <property type="entry name" value="FN3"/>
    <property type="match status" value="5"/>
</dbReference>
<dbReference type="GO" id="GO:0098632">
    <property type="term" value="F:cell-cell adhesion mediator activity"/>
    <property type="evidence" value="ECO:0007669"/>
    <property type="project" value="TreeGrafter"/>
</dbReference>
<dbReference type="SUPFAM" id="SSF48726">
    <property type="entry name" value="Immunoglobulin"/>
    <property type="match status" value="6"/>
</dbReference>
<dbReference type="FunFam" id="2.60.40.10:FF:000005">
    <property type="entry name" value="Neuronal cell adhesion molecule"/>
    <property type="match status" value="1"/>
</dbReference>
<feature type="compositionally biased region" description="Polar residues" evidence="13">
    <location>
        <begin position="1238"/>
        <end position="1248"/>
    </location>
</feature>
<evidence type="ECO:0008006" key="19">
    <source>
        <dbReference type="Google" id="ProtNLM"/>
    </source>
</evidence>
<name>A0AAW2IB13_9NEOP</name>
<evidence type="ECO:0000256" key="11">
    <source>
        <dbReference type="ARBA" id="ARBA00023180"/>
    </source>
</evidence>
<dbReference type="InterPro" id="IPR003598">
    <property type="entry name" value="Ig_sub2"/>
</dbReference>
<evidence type="ECO:0000256" key="8">
    <source>
        <dbReference type="ARBA" id="ARBA00022989"/>
    </source>
</evidence>
<feature type="region of interest" description="Disordered" evidence="13">
    <location>
        <begin position="1186"/>
        <end position="1248"/>
    </location>
</feature>
<dbReference type="FunFam" id="2.60.40.10:FF:001718">
    <property type="entry name" value="Neuroglian, isoform D"/>
    <property type="match status" value="1"/>
</dbReference>
<dbReference type="SMART" id="SM00409">
    <property type="entry name" value="IG"/>
    <property type="match status" value="6"/>
</dbReference>
<dbReference type="GO" id="GO:0005886">
    <property type="term" value="C:plasma membrane"/>
    <property type="evidence" value="ECO:0007669"/>
    <property type="project" value="UniProtKB-SubCell"/>
</dbReference>
<keyword evidence="6" id="KW-0677">Repeat</keyword>
<accession>A0AAW2IB13</accession>
<evidence type="ECO:0000256" key="5">
    <source>
        <dbReference type="ARBA" id="ARBA00022729"/>
    </source>
</evidence>
<evidence type="ECO:0000256" key="10">
    <source>
        <dbReference type="ARBA" id="ARBA00023157"/>
    </source>
</evidence>
<dbReference type="AlphaFoldDB" id="A0AAW2IB13"/>